<sequence>MDTRVLLVSHAATAAMRQGRFPADDPLDARGIAQARAWRERMPSLGAAIALSSPAACARETAEALGFAVQVTPELADMNYGEWCGRRLAELAEDVPHELAAWSRNPDAPPQGGESFAQVLVRVGGWLDALDETASVVAITHAPVIRAALLHALNAPAVSFAHIEIAPLSVVEIRRSARGWAWWPAQS</sequence>
<dbReference type="GO" id="GO:0005737">
    <property type="term" value="C:cytoplasm"/>
    <property type="evidence" value="ECO:0007669"/>
    <property type="project" value="TreeGrafter"/>
</dbReference>
<dbReference type="EMBL" id="FSRU01000001">
    <property type="protein sequence ID" value="SIO40226.1"/>
    <property type="molecule type" value="Genomic_DNA"/>
</dbReference>
<dbReference type="PANTHER" id="PTHR48100">
    <property type="entry name" value="BROAD-SPECIFICITY PHOSPHATASE YOR283W-RELATED"/>
    <property type="match status" value="1"/>
</dbReference>
<reference evidence="1 2" key="1">
    <citation type="submission" date="2016-11" db="EMBL/GenBank/DDBJ databases">
        <authorList>
            <person name="Jaros S."/>
            <person name="Januszkiewicz K."/>
            <person name="Wedrychowicz H."/>
        </authorList>
    </citation>
    <scope>NUCLEOTIDE SEQUENCE [LARGE SCALE GENOMIC DNA]</scope>
    <source>
        <strain evidence="1 2">GAS95</strain>
    </source>
</reference>
<evidence type="ECO:0000313" key="2">
    <source>
        <dbReference type="Proteomes" id="UP000185151"/>
    </source>
</evidence>
<dbReference type="OrthoDB" id="7502553at2"/>
<evidence type="ECO:0000313" key="1">
    <source>
        <dbReference type="EMBL" id="SIO40226.1"/>
    </source>
</evidence>
<gene>
    <name evidence="1" type="ORF">SAMN05444165_2867</name>
</gene>
<accession>A0A1N6J7Y7</accession>
<dbReference type="Gene3D" id="3.40.50.1240">
    <property type="entry name" value="Phosphoglycerate mutase-like"/>
    <property type="match status" value="1"/>
</dbReference>
<dbReference type="CDD" id="cd07067">
    <property type="entry name" value="HP_PGM_like"/>
    <property type="match status" value="1"/>
</dbReference>
<keyword evidence="2" id="KW-1185">Reference proteome</keyword>
<dbReference type="Proteomes" id="UP000185151">
    <property type="component" value="Unassembled WGS sequence"/>
</dbReference>
<dbReference type="InterPro" id="IPR013078">
    <property type="entry name" value="His_Pase_superF_clade-1"/>
</dbReference>
<dbReference type="InterPro" id="IPR029033">
    <property type="entry name" value="His_PPase_superfam"/>
</dbReference>
<dbReference type="PANTHER" id="PTHR48100:SF1">
    <property type="entry name" value="HISTIDINE PHOSPHATASE FAMILY PROTEIN-RELATED"/>
    <property type="match status" value="1"/>
</dbReference>
<dbReference type="SUPFAM" id="SSF53254">
    <property type="entry name" value="Phosphoglycerate mutase-like"/>
    <property type="match status" value="1"/>
</dbReference>
<organism evidence="1 2">
    <name type="scientific">Paraburkholderia phenazinium</name>
    <dbReference type="NCBI Taxonomy" id="60549"/>
    <lineage>
        <taxon>Bacteria</taxon>
        <taxon>Pseudomonadati</taxon>
        <taxon>Pseudomonadota</taxon>
        <taxon>Betaproteobacteria</taxon>
        <taxon>Burkholderiales</taxon>
        <taxon>Burkholderiaceae</taxon>
        <taxon>Paraburkholderia</taxon>
    </lineage>
</organism>
<name>A0A1N6J7Y7_9BURK</name>
<dbReference type="GO" id="GO:0016791">
    <property type="term" value="F:phosphatase activity"/>
    <property type="evidence" value="ECO:0007669"/>
    <property type="project" value="TreeGrafter"/>
</dbReference>
<dbReference type="Pfam" id="PF00300">
    <property type="entry name" value="His_Phos_1"/>
    <property type="match status" value="1"/>
</dbReference>
<proteinExistence type="predicted"/>
<protein>
    <submittedName>
        <fullName evidence="1">Broad specificity phosphatase PhoE</fullName>
    </submittedName>
</protein>
<dbReference type="PIRSF" id="PIRSF000709">
    <property type="entry name" value="6PFK_2-Ptase"/>
    <property type="match status" value="1"/>
</dbReference>
<dbReference type="SMART" id="SM00855">
    <property type="entry name" value="PGAM"/>
    <property type="match status" value="1"/>
</dbReference>
<dbReference type="RefSeq" id="WP_074296237.1">
    <property type="nucleotide sequence ID" value="NZ_FSRU01000001.1"/>
</dbReference>
<dbReference type="AlphaFoldDB" id="A0A1N6J7Y7"/>
<dbReference type="InterPro" id="IPR050275">
    <property type="entry name" value="PGM_Phosphatase"/>
</dbReference>